<dbReference type="SMART" id="SM00471">
    <property type="entry name" value="HDc"/>
    <property type="match status" value="2"/>
</dbReference>
<evidence type="ECO:0000313" key="4">
    <source>
        <dbReference type="Proteomes" id="UP000663722"/>
    </source>
</evidence>
<accession>A0A975BSR3</accession>
<dbReference type="SUPFAM" id="SSF109604">
    <property type="entry name" value="HD-domain/PDEase-like"/>
    <property type="match status" value="2"/>
</dbReference>
<dbReference type="EMBL" id="CP061800">
    <property type="protein sequence ID" value="QTA90767.1"/>
    <property type="molecule type" value="Genomic_DNA"/>
</dbReference>
<keyword evidence="4" id="KW-1185">Reference proteome</keyword>
<dbReference type="Proteomes" id="UP000663722">
    <property type="component" value="Chromosome"/>
</dbReference>
<reference evidence="3" key="1">
    <citation type="journal article" date="2021" name="Microb. Physiol.">
        <title>Proteogenomic Insights into the Physiology of Marine, Sulfate-Reducing, Filamentous Desulfonema limicola and Desulfonema magnum.</title>
        <authorList>
            <person name="Schnaars V."/>
            <person name="Wohlbrand L."/>
            <person name="Scheve S."/>
            <person name="Hinrichs C."/>
            <person name="Reinhardt R."/>
            <person name="Rabus R."/>
        </authorList>
    </citation>
    <scope>NUCLEOTIDE SEQUENCE</scope>
    <source>
        <strain evidence="3">4be13</strain>
    </source>
</reference>
<dbReference type="Pfam" id="PF13487">
    <property type="entry name" value="HD_5"/>
    <property type="match status" value="1"/>
</dbReference>
<evidence type="ECO:0000259" key="1">
    <source>
        <dbReference type="PROSITE" id="PS51831"/>
    </source>
</evidence>
<dbReference type="InterPro" id="IPR037522">
    <property type="entry name" value="HD_GYP_dom"/>
</dbReference>
<dbReference type="PANTHER" id="PTHR43155:SF1">
    <property type="entry name" value="3'3'-CGAMP-SPECIFIC PHOSPHODIESTERASE 1"/>
    <property type="match status" value="1"/>
</dbReference>
<evidence type="ECO:0000313" key="3">
    <source>
        <dbReference type="EMBL" id="QTA90767.1"/>
    </source>
</evidence>
<dbReference type="PROSITE" id="PS51832">
    <property type="entry name" value="HD_GYP"/>
    <property type="match status" value="1"/>
</dbReference>
<dbReference type="Pfam" id="PF01966">
    <property type="entry name" value="HD"/>
    <property type="match status" value="1"/>
</dbReference>
<sequence length="421" mass="47594">MTLSSVKLFDLVNSLSVAMDMIDQAVRNHHTRVTYIAASIASDMGLDIKVQRDLILAGLLHDIGAFSLKNRTEILQFEFPNPHEHAENGFRLLKNLSGFSDAAALVRCHHVPFSQADRKNGISEACQILHLSDRADSLIHRKKPILTQISRICERIRKEAGKEFAPHIVECFLELALKEYFWLDIVSLSVNKRLSEQFQSSDIILNSDEILIFSRAFSRIIDFKSRFTVTHSSGVSYIASALGKLLGFSNERCRMLEIAADLHDLGKLAVPSELLEKPGNLTDEDYCVIKTHPYYTYQILKSIEGFDEIAKWAGFHHERLDGRGYPFHLTAEKLDQGSRIMAVADIFTAITEDRPYRKGMKQDMVKSVLNNFVNVSALDGEIVSVLLSHYSEIDEGRRLAQKEALQEYEKFQFADKNGSAS</sequence>
<dbReference type="PROSITE" id="PS51831">
    <property type="entry name" value="HD"/>
    <property type="match status" value="1"/>
</dbReference>
<dbReference type="Gene3D" id="1.10.3210.10">
    <property type="entry name" value="Hypothetical protein af1432"/>
    <property type="match status" value="2"/>
</dbReference>
<organism evidence="3 4">
    <name type="scientific">Desulfonema magnum</name>
    <dbReference type="NCBI Taxonomy" id="45655"/>
    <lineage>
        <taxon>Bacteria</taxon>
        <taxon>Pseudomonadati</taxon>
        <taxon>Thermodesulfobacteriota</taxon>
        <taxon>Desulfobacteria</taxon>
        <taxon>Desulfobacterales</taxon>
        <taxon>Desulfococcaceae</taxon>
        <taxon>Desulfonema</taxon>
    </lineage>
</organism>
<proteinExistence type="predicted"/>
<dbReference type="InterPro" id="IPR003607">
    <property type="entry name" value="HD/PDEase_dom"/>
</dbReference>
<dbReference type="RefSeq" id="WP_207678813.1">
    <property type="nucleotide sequence ID" value="NZ_CP061800.1"/>
</dbReference>
<dbReference type="AlphaFoldDB" id="A0A975BSR3"/>
<dbReference type="KEGG" id="dmm:dnm_068280"/>
<name>A0A975BSR3_9BACT</name>
<protein>
    <submittedName>
        <fullName evidence="3">HD domain-containing protein</fullName>
    </submittedName>
</protein>
<feature type="domain" description="HD-GYP" evidence="2">
    <location>
        <begin position="206"/>
        <end position="402"/>
    </location>
</feature>
<dbReference type="InterPro" id="IPR006674">
    <property type="entry name" value="HD_domain"/>
</dbReference>
<dbReference type="CDD" id="cd00077">
    <property type="entry name" value="HDc"/>
    <property type="match status" value="2"/>
</dbReference>
<feature type="domain" description="HD" evidence="1">
    <location>
        <begin position="26"/>
        <end position="138"/>
    </location>
</feature>
<evidence type="ECO:0000259" key="2">
    <source>
        <dbReference type="PROSITE" id="PS51832"/>
    </source>
</evidence>
<gene>
    <name evidence="3" type="ORF">dnm_068280</name>
</gene>
<dbReference type="PANTHER" id="PTHR43155">
    <property type="entry name" value="CYCLIC DI-GMP PHOSPHODIESTERASE PA4108-RELATED"/>
    <property type="match status" value="1"/>
</dbReference>